<keyword evidence="8 11" id="KW-1133">Transmembrane helix</keyword>
<evidence type="ECO:0000256" key="7">
    <source>
        <dbReference type="ARBA" id="ARBA00022840"/>
    </source>
</evidence>
<dbReference type="Gene3D" id="1.20.1560.10">
    <property type="entry name" value="ABC transporter type 1, transmembrane domain"/>
    <property type="match status" value="1"/>
</dbReference>
<comment type="subcellular location">
    <subcellularLocation>
        <location evidence="1">Cell inner membrane</location>
        <topology evidence="1">Multi-pass membrane protein</topology>
    </subcellularLocation>
</comment>
<feature type="transmembrane region" description="Helical" evidence="11">
    <location>
        <begin position="20"/>
        <end position="45"/>
    </location>
</feature>
<keyword evidence="6" id="KW-0547">Nucleotide-binding</keyword>
<feature type="transmembrane region" description="Helical" evidence="11">
    <location>
        <begin position="57"/>
        <end position="77"/>
    </location>
</feature>
<dbReference type="GO" id="GO:0140359">
    <property type="term" value="F:ABC-type transporter activity"/>
    <property type="evidence" value="ECO:0007669"/>
    <property type="project" value="InterPro"/>
</dbReference>
<dbReference type="PROSITE" id="PS50893">
    <property type="entry name" value="ABC_TRANSPORTER_2"/>
    <property type="match status" value="1"/>
</dbReference>
<dbReference type="InterPro" id="IPR003439">
    <property type="entry name" value="ABC_transporter-like_ATP-bd"/>
</dbReference>
<sequence length="607" mass="65780">MTGAAVRMMSLVCTAAPLPFLGYLITTVIGAVCPVALAWSIKLVLDRLTQTGMPGPVVGLVVGAAALGVVGGVLPQAGGYLLAEMGRRSGLQAKDRLFAAVETFKGLGRFEDPVFLDRLRLAQQSASATLPAIEASFQAVRSTVTMVGFIGSLAVISPWFTACVVMAGVPAFLVERRLSHRRASVMWKVNSVMRRELFYVNLLSTVDTAKEIRLFGVGAFLRERMNRETRAANAEQRRFDQRELLVQGALTLLATALSGAGLLWMVLMAARGRFSVGDVTMFVAASGGVQAGVNGLVTALASGHQQLLLFGHYLAVADAEPDLAVPARPRALPPLRRGIELRDVWFRYSDAHPWVLRGVNLVIDRGTTLALVGQNGSGKSTLVKLLCRFYDPTRGRILWDGVDLREVPVEDLRARLGVVFQDFVSYDMSAADNIALGDLSALGNDERIETAARRAGMHETLQGLPRGYETTLSRMYFGDVADDDLHTGVVLSGGQWQRLALARAFLRQERDMMILDEPSAGLDAAAEHEIHTRLRAVREGRTSLLISHRLGTVREADTIAVLENGMVTEVGDHRDLVASGGTYARLFMLQAAGYGDEPDLVALEERS</sequence>
<organism evidence="14 15">
    <name type="scientific">Planobispora takensis</name>
    <dbReference type="NCBI Taxonomy" id="1367882"/>
    <lineage>
        <taxon>Bacteria</taxon>
        <taxon>Bacillati</taxon>
        <taxon>Actinomycetota</taxon>
        <taxon>Actinomycetes</taxon>
        <taxon>Streptosporangiales</taxon>
        <taxon>Streptosporangiaceae</taxon>
        <taxon>Planobispora</taxon>
    </lineage>
</organism>
<protein>
    <submittedName>
        <fullName evidence="14">Multidrug ABC transporter permease</fullName>
    </submittedName>
</protein>
<dbReference type="Proteomes" id="UP000634476">
    <property type="component" value="Unassembled WGS sequence"/>
</dbReference>
<evidence type="ECO:0000256" key="9">
    <source>
        <dbReference type="ARBA" id="ARBA00023136"/>
    </source>
</evidence>
<keyword evidence="7" id="KW-0067">ATP-binding</keyword>
<dbReference type="SUPFAM" id="SSF52540">
    <property type="entry name" value="P-loop containing nucleoside triphosphate hydrolases"/>
    <property type="match status" value="1"/>
</dbReference>
<dbReference type="InterPro" id="IPR027417">
    <property type="entry name" value="P-loop_NTPase"/>
</dbReference>
<feature type="transmembrane region" description="Helical" evidence="11">
    <location>
        <begin position="244"/>
        <end position="267"/>
    </location>
</feature>
<evidence type="ECO:0000259" key="12">
    <source>
        <dbReference type="PROSITE" id="PS50893"/>
    </source>
</evidence>
<evidence type="ECO:0000256" key="5">
    <source>
        <dbReference type="ARBA" id="ARBA00022692"/>
    </source>
</evidence>
<dbReference type="Gene3D" id="3.40.50.300">
    <property type="entry name" value="P-loop containing nucleotide triphosphate hydrolases"/>
    <property type="match status" value="1"/>
</dbReference>
<dbReference type="PROSITE" id="PS50929">
    <property type="entry name" value="ABC_TM1F"/>
    <property type="match status" value="1"/>
</dbReference>
<dbReference type="GO" id="GO:0034040">
    <property type="term" value="F:ATPase-coupled lipid transmembrane transporter activity"/>
    <property type="evidence" value="ECO:0007669"/>
    <property type="project" value="TreeGrafter"/>
</dbReference>
<dbReference type="GO" id="GO:0005886">
    <property type="term" value="C:plasma membrane"/>
    <property type="evidence" value="ECO:0007669"/>
    <property type="project" value="UniProtKB-SubCell"/>
</dbReference>
<dbReference type="EMBL" id="BOOK01000020">
    <property type="protein sequence ID" value="GII01087.1"/>
    <property type="molecule type" value="Genomic_DNA"/>
</dbReference>
<dbReference type="SMART" id="SM00382">
    <property type="entry name" value="AAA"/>
    <property type="match status" value="1"/>
</dbReference>
<keyword evidence="15" id="KW-1185">Reference proteome</keyword>
<dbReference type="Pfam" id="PF00005">
    <property type="entry name" value="ABC_tran"/>
    <property type="match status" value="1"/>
</dbReference>
<feature type="domain" description="ABC transmembrane type-1" evidence="13">
    <location>
        <begin position="24"/>
        <end position="305"/>
    </location>
</feature>
<evidence type="ECO:0000256" key="11">
    <source>
        <dbReference type="SAM" id="Phobius"/>
    </source>
</evidence>
<keyword evidence="2" id="KW-0813">Transport</keyword>
<dbReference type="PANTHER" id="PTHR24221:SF646">
    <property type="entry name" value="HAEMOLYSIN SECRETION ATP-BINDING PROTEIN"/>
    <property type="match status" value="1"/>
</dbReference>
<evidence type="ECO:0000313" key="14">
    <source>
        <dbReference type="EMBL" id="GII01087.1"/>
    </source>
</evidence>
<comment type="similarity">
    <text evidence="10">Belongs to the ABC transporter superfamily. Siderophore-Fe(3+) uptake transporter (SIUT) (TC 3.A.1.21) family.</text>
</comment>
<proteinExistence type="inferred from homology"/>
<keyword evidence="4" id="KW-0997">Cell inner membrane</keyword>
<feature type="transmembrane region" description="Helical" evidence="11">
    <location>
        <begin position="149"/>
        <end position="174"/>
    </location>
</feature>
<keyword evidence="3" id="KW-1003">Cell membrane</keyword>
<evidence type="ECO:0000256" key="4">
    <source>
        <dbReference type="ARBA" id="ARBA00022519"/>
    </source>
</evidence>
<comment type="caution">
    <text evidence="14">The sequence shown here is derived from an EMBL/GenBank/DDBJ whole genome shotgun (WGS) entry which is preliminary data.</text>
</comment>
<dbReference type="InterPro" id="IPR011527">
    <property type="entry name" value="ABC1_TM_dom"/>
</dbReference>
<evidence type="ECO:0000259" key="13">
    <source>
        <dbReference type="PROSITE" id="PS50929"/>
    </source>
</evidence>
<dbReference type="InterPro" id="IPR039421">
    <property type="entry name" value="Type_1_exporter"/>
</dbReference>
<name>A0A8J3WVN9_9ACTN</name>
<dbReference type="SUPFAM" id="SSF90123">
    <property type="entry name" value="ABC transporter transmembrane region"/>
    <property type="match status" value="1"/>
</dbReference>
<dbReference type="PROSITE" id="PS00211">
    <property type="entry name" value="ABC_TRANSPORTER_1"/>
    <property type="match status" value="1"/>
</dbReference>
<reference evidence="14" key="1">
    <citation type="submission" date="2021-01" db="EMBL/GenBank/DDBJ databases">
        <title>Whole genome shotgun sequence of Planobispora takensis NBRC 109077.</title>
        <authorList>
            <person name="Komaki H."/>
            <person name="Tamura T."/>
        </authorList>
    </citation>
    <scope>NUCLEOTIDE SEQUENCE</scope>
    <source>
        <strain evidence="14">NBRC 109077</strain>
    </source>
</reference>
<dbReference type="GO" id="GO:0005524">
    <property type="term" value="F:ATP binding"/>
    <property type="evidence" value="ECO:0007669"/>
    <property type="project" value="UniProtKB-KW"/>
</dbReference>
<dbReference type="InterPro" id="IPR003593">
    <property type="entry name" value="AAA+_ATPase"/>
</dbReference>
<evidence type="ECO:0000256" key="2">
    <source>
        <dbReference type="ARBA" id="ARBA00022448"/>
    </source>
</evidence>
<evidence type="ECO:0000313" key="15">
    <source>
        <dbReference type="Proteomes" id="UP000634476"/>
    </source>
</evidence>
<feature type="domain" description="ABC transporter" evidence="12">
    <location>
        <begin position="339"/>
        <end position="589"/>
    </location>
</feature>
<keyword evidence="5 11" id="KW-0812">Transmembrane</keyword>
<gene>
    <name evidence="14" type="ORF">Pta02_30950</name>
</gene>
<dbReference type="PANTHER" id="PTHR24221">
    <property type="entry name" value="ATP-BINDING CASSETTE SUB-FAMILY B"/>
    <property type="match status" value="1"/>
</dbReference>
<dbReference type="FunFam" id="3.40.50.300:FF:000221">
    <property type="entry name" value="Multidrug ABC transporter ATP-binding protein"/>
    <property type="match status" value="1"/>
</dbReference>
<keyword evidence="9 11" id="KW-0472">Membrane</keyword>
<evidence type="ECO:0000256" key="3">
    <source>
        <dbReference type="ARBA" id="ARBA00022475"/>
    </source>
</evidence>
<evidence type="ECO:0000256" key="10">
    <source>
        <dbReference type="ARBA" id="ARBA00023455"/>
    </source>
</evidence>
<dbReference type="InterPro" id="IPR017871">
    <property type="entry name" value="ABC_transporter-like_CS"/>
</dbReference>
<dbReference type="GO" id="GO:0016887">
    <property type="term" value="F:ATP hydrolysis activity"/>
    <property type="evidence" value="ECO:0007669"/>
    <property type="project" value="InterPro"/>
</dbReference>
<accession>A0A8J3WVN9</accession>
<evidence type="ECO:0000256" key="1">
    <source>
        <dbReference type="ARBA" id="ARBA00004429"/>
    </source>
</evidence>
<dbReference type="InterPro" id="IPR036640">
    <property type="entry name" value="ABC1_TM_sf"/>
</dbReference>
<dbReference type="AlphaFoldDB" id="A0A8J3WVN9"/>
<evidence type="ECO:0000256" key="6">
    <source>
        <dbReference type="ARBA" id="ARBA00022741"/>
    </source>
</evidence>
<evidence type="ECO:0000256" key="8">
    <source>
        <dbReference type="ARBA" id="ARBA00022989"/>
    </source>
</evidence>